<sequence length="126" mass="13355">MRVKSIALAAVPAALLGVMAAAPTASAWAPGNCPQDKFCTWQNYWYGDTDETPSLTIDSDWSGSAPAHIFYNNTSRAATMTYVLQRDGGQGRVYTDCVGAKGGSYFVVPVFVTDVTWSADGGSSCL</sequence>
<reference evidence="2" key="2">
    <citation type="submission" date="2020-09" db="EMBL/GenBank/DDBJ databases">
        <authorList>
            <person name="Sun Q."/>
            <person name="Ohkuma M."/>
        </authorList>
    </citation>
    <scope>NUCLEOTIDE SEQUENCE</scope>
    <source>
        <strain evidence="2">JCM 4790</strain>
    </source>
</reference>
<proteinExistence type="predicted"/>
<evidence type="ECO:0000313" key="3">
    <source>
        <dbReference type="Proteomes" id="UP000619244"/>
    </source>
</evidence>
<feature type="signal peptide" evidence="1">
    <location>
        <begin position="1"/>
        <end position="27"/>
    </location>
</feature>
<gene>
    <name evidence="2" type="ORF">GCM10010358_21630</name>
</gene>
<protein>
    <recommendedName>
        <fullName evidence="4">Peptidase inhibitor family I36</fullName>
    </recommendedName>
</protein>
<name>A0A918KKG8_9ACTN</name>
<dbReference type="AlphaFoldDB" id="A0A918KKG8"/>
<organism evidence="2 3">
    <name type="scientific">Streptomyces minutiscleroticus</name>
    <dbReference type="NCBI Taxonomy" id="68238"/>
    <lineage>
        <taxon>Bacteria</taxon>
        <taxon>Bacillati</taxon>
        <taxon>Actinomycetota</taxon>
        <taxon>Actinomycetes</taxon>
        <taxon>Kitasatosporales</taxon>
        <taxon>Streptomycetaceae</taxon>
        <taxon>Streptomyces</taxon>
    </lineage>
</organism>
<keyword evidence="1" id="KW-0732">Signal</keyword>
<evidence type="ECO:0008006" key="4">
    <source>
        <dbReference type="Google" id="ProtNLM"/>
    </source>
</evidence>
<feature type="chain" id="PRO_5037288673" description="Peptidase inhibitor family I36" evidence="1">
    <location>
        <begin position="28"/>
        <end position="126"/>
    </location>
</feature>
<dbReference type="Proteomes" id="UP000619244">
    <property type="component" value="Unassembled WGS sequence"/>
</dbReference>
<keyword evidence="3" id="KW-1185">Reference proteome</keyword>
<comment type="caution">
    <text evidence="2">The sequence shown here is derived from an EMBL/GenBank/DDBJ whole genome shotgun (WGS) entry which is preliminary data.</text>
</comment>
<accession>A0A918KKG8</accession>
<reference evidence="2" key="1">
    <citation type="journal article" date="2014" name="Int. J. Syst. Evol. Microbiol.">
        <title>Complete genome sequence of Corynebacterium casei LMG S-19264T (=DSM 44701T), isolated from a smear-ripened cheese.</title>
        <authorList>
            <consortium name="US DOE Joint Genome Institute (JGI-PGF)"/>
            <person name="Walter F."/>
            <person name="Albersmeier A."/>
            <person name="Kalinowski J."/>
            <person name="Ruckert C."/>
        </authorList>
    </citation>
    <scope>NUCLEOTIDE SEQUENCE</scope>
    <source>
        <strain evidence="2">JCM 4790</strain>
    </source>
</reference>
<evidence type="ECO:0000256" key="1">
    <source>
        <dbReference type="SAM" id="SignalP"/>
    </source>
</evidence>
<dbReference type="RefSeq" id="WP_190189977.1">
    <property type="nucleotide sequence ID" value="NZ_BMVU01000006.1"/>
</dbReference>
<dbReference type="EMBL" id="BMVU01000006">
    <property type="protein sequence ID" value="GGX66791.1"/>
    <property type="molecule type" value="Genomic_DNA"/>
</dbReference>
<evidence type="ECO:0000313" key="2">
    <source>
        <dbReference type="EMBL" id="GGX66791.1"/>
    </source>
</evidence>